<dbReference type="GO" id="GO:0007131">
    <property type="term" value="P:reciprocal meiotic recombination"/>
    <property type="evidence" value="ECO:0007669"/>
    <property type="project" value="InterPro"/>
</dbReference>
<dbReference type="PANTHER" id="PTHR22663:SF17">
    <property type="entry name" value="RING FINGER PROTEIN NARYA-RELATED"/>
    <property type="match status" value="1"/>
</dbReference>
<dbReference type="PANTHER" id="PTHR22663">
    <property type="entry name" value="RING FINGER PROTEIN NARYA-RELATED"/>
    <property type="match status" value="1"/>
</dbReference>
<evidence type="ECO:0000256" key="5">
    <source>
        <dbReference type="SAM" id="Coils"/>
    </source>
</evidence>
<keyword evidence="2" id="KW-0863">Zinc-finger</keyword>
<keyword evidence="7" id="KW-1185">Reference proteome</keyword>
<feature type="coiled-coil region" evidence="5">
    <location>
        <begin position="128"/>
        <end position="176"/>
    </location>
</feature>
<keyword evidence="4" id="KW-0469">Meiosis</keyword>
<dbReference type="GO" id="GO:0016925">
    <property type="term" value="P:protein sumoylation"/>
    <property type="evidence" value="ECO:0007669"/>
    <property type="project" value="TreeGrafter"/>
</dbReference>
<reference evidence="6" key="1">
    <citation type="journal article" date="2020" name="Ecol. Evol.">
        <title>Genome structure and content of the rice root-knot nematode (Meloidogyne graminicola).</title>
        <authorList>
            <person name="Phan N.T."/>
            <person name="Danchin E.G.J."/>
            <person name="Klopp C."/>
            <person name="Perfus-Barbeoch L."/>
            <person name="Kozlowski D.K."/>
            <person name="Koutsovoulos G.D."/>
            <person name="Lopez-Roques C."/>
            <person name="Bouchez O."/>
            <person name="Zahm M."/>
            <person name="Besnard G."/>
            <person name="Bellafiore S."/>
        </authorList>
    </citation>
    <scope>NUCLEOTIDE SEQUENCE</scope>
    <source>
        <strain evidence="6">VN-18</strain>
    </source>
</reference>
<evidence type="ECO:0000256" key="4">
    <source>
        <dbReference type="ARBA" id="ARBA00023254"/>
    </source>
</evidence>
<keyword evidence="3" id="KW-0862">Zinc</keyword>
<sequence length="1976" mass="228308">MENLDSQVGNKCLVQPSKNNLSFWMCSCGHIFCNNCIESDLNGCNILSDINLSSTKSLLQCFVCSKQVQLIQINRSMRKDLLEMFKPPTSFFGDSFKKAKSIFQFQSMHHQRLLKCLQERSQKCYLLLRKLQKELNEREERIKLLAMENDEFKAEINNTRKTITELQKTISEREKELYGLRQMRQLNNSQQRKINYKRIAIQNAMESRITNSGFSFLNAGVSAQMPQFNNNNTTLQTVCATNLINDFNLNMQFMREENTINDNLRTDSRPDLNLQNLMNTSTNSGGTAAAVVCGNAEKFHQNTATLLGFTRKGVDILLILINFIYYFYLIIHYTRVHLMSNESEDLSLSPCCAKLYNEKEMFRKALHRERENRQLIEQSYEELLCNYERWTGLKGSEHGSEQRTTPNTEWFKLEEAYEKAKPYLFTLPLIKEPEKHALCLAIGLYSNLFCGFNPPGFPRNIANVIWTTSNTYLRTRLCGTKVLFEGKSPYIVSKETPNSLLKAHSKLEAYLASKLVIETDIKEEIVEEIVKLMNIKHINLRIKLIKFGKLFEYYGKYNNEAWGLFFSFVRLSVKSVEHMKKIFIQDKSREEFLALAGFYDFELFEQPNTSKWKRLQKNLSPYKPLLGHFCTYAYLNESSAYQTIKRFVGLRAEFYGMSMLTMAASLAKLLYSYKPLLSLAETPNADNLLKLYASLMLYFFVNPENAISRFGDKYPELKKMNKDDAKAGRFARLFSSDYLPWLSCKKEPQLVVKVAVNIKMNKDDAKAGRFARYSLMIFNIHFSLMQKLYLMSTENIDPALPPSCSSSIPSSDNDKWFKLEEAYEKARPYLFTLPLIKDPEKHALCLAIGLYSNLFCGFNPPGFPRNIANVIWTTSNTYLRTQTREKVLFEGKSPYIVSTETPNSLLKAHSKLEAYLASKLVIETDIKEEIVEEIVKLMNIKHINLRIKLIKFGKLFEYYGKYNNEAWGLFFSFVRLSVKSVEHMKKIFIQDKSREEFLALAGFYDFELFEQPNTSKWKRLQKNLSPYKPLLGHFCTYAYLNESSAYQTIKRFVGLRAEFYGMSMLTMAASLAKLLYSYKPLLSLAETPNADNLLKLYASLMLYFFVNPENAISRFGDKYPELKKMNKDDAKAGRFARLFSSDYLPWLSCKKEPQLVVKVAELYLMSTENIDPALPPSCSSSIPSSDNDKWFKLEEAYEKARPYLFTLPLIKDPEKHALCLAIGLYSNLFCGFNPPGFPRNIANVIWTTSNTYLRTQTREKVLFEGKSPYIVSTETPNSLLKAHSKLEAYLASKLVIETDIKEEIVEEIVKLMNIKHINLRIKLIKFGKLFEYYGKYNNEAWGLFFSFVRLSVKSVEHMKKIFIQDKSREEFLALAGFYDFELFEQPNTSKWKRLQKNLSPYKPLLGHFCTYAYLNESSAYQTIKRFVGLRAEFYGMSMLTMAASLAKLLYSYKPLLSLAETPNADNLLKLYASLMLYFFVNPENAISRFGDKYPELKKMNKDDAKAGRFARLFSSDYLPWLSCKKEPQLVVKVAELYLMSTENIDPALPPSCSSSIPSSDNDKWFKLEEAYEKARPYLFTLPLIKDPEKHALCLAIGLYSNLFCGFNPPGFPRNIANVIWTTSNTYLRTQTREKVLFEGKSPYIVSTETPNSLLKAHSKLEAYLASKIIKEEELIEFGKVFCHFYDLTAWGLFFTFVRLAIKNIDHLKRIFNEETSRKNILMYTSIDNDSKLFGQPNTSKWKRLQKNLSPYKPLLGHFCTYAYLNEPNSYMTLKRFVGLRAEFYGMSILVLAKSIGEYFEAPNKELLSLLESINVDSKKILASIHLYSENTFESTKQLYGEDYPELKALTSDDVNAGRFARLFSPDYLPWLSSKKQSKLSSILLGVKTAVEIYDHTPISEIKSKDINYLKGMEAGILLAIEHTDKLVVEGFKPGWLLKEIVSEAYLNEEYRKVLEKSKQHLLGHLQQVRIKILLIK</sequence>
<dbReference type="PROSITE" id="PS00518">
    <property type="entry name" value="ZF_RING_1"/>
    <property type="match status" value="1"/>
</dbReference>
<dbReference type="InterPro" id="IPR017907">
    <property type="entry name" value="Znf_RING_CS"/>
</dbReference>
<keyword evidence="5" id="KW-0175">Coiled coil</keyword>
<dbReference type="GO" id="GO:0000795">
    <property type="term" value="C:synaptonemal complex"/>
    <property type="evidence" value="ECO:0007669"/>
    <property type="project" value="InterPro"/>
</dbReference>
<evidence type="ECO:0000256" key="2">
    <source>
        <dbReference type="ARBA" id="ARBA00022771"/>
    </source>
</evidence>
<evidence type="ECO:0000313" key="7">
    <source>
        <dbReference type="Proteomes" id="UP000605970"/>
    </source>
</evidence>
<dbReference type="InterPro" id="IPR042123">
    <property type="entry name" value="Zip3/RNF212-like"/>
</dbReference>
<dbReference type="GO" id="GO:0019789">
    <property type="term" value="F:SUMO transferase activity"/>
    <property type="evidence" value="ECO:0007669"/>
    <property type="project" value="InterPro"/>
</dbReference>
<organism evidence="6 7">
    <name type="scientific">Meloidogyne graminicola</name>
    <dbReference type="NCBI Taxonomy" id="189291"/>
    <lineage>
        <taxon>Eukaryota</taxon>
        <taxon>Metazoa</taxon>
        <taxon>Ecdysozoa</taxon>
        <taxon>Nematoda</taxon>
        <taxon>Chromadorea</taxon>
        <taxon>Rhabditida</taxon>
        <taxon>Tylenchina</taxon>
        <taxon>Tylenchomorpha</taxon>
        <taxon>Tylenchoidea</taxon>
        <taxon>Meloidogynidae</taxon>
        <taxon>Meloidogyninae</taxon>
        <taxon>Meloidogyne</taxon>
    </lineage>
</organism>
<proteinExistence type="predicted"/>
<name>A0A8S9ZLC1_9BILA</name>
<accession>A0A8S9ZLC1</accession>
<comment type="caution">
    <text evidence="6">The sequence shown here is derived from an EMBL/GenBank/DDBJ whole genome shotgun (WGS) entry which is preliminary data.</text>
</comment>
<evidence type="ECO:0000256" key="1">
    <source>
        <dbReference type="ARBA" id="ARBA00022723"/>
    </source>
</evidence>
<evidence type="ECO:0000256" key="3">
    <source>
        <dbReference type="ARBA" id="ARBA00022833"/>
    </source>
</evidence>
<dbReference type="Proteomes" id="UP000605970">
    <property type="component" value="Unassembled WGS sequence"/>
</dbReference>
<dbReference type="OrthoDB" id="5817957at2759"/>
<gene>
    <name evidence="6" type="ORF">Mgra_00006662</name>
</gene>
<dbReference type="GO" id="GO:0007129">
    <property type="term" value="P:homologous chromosome pairing at meiosis"/>
    <property type="evidence" value="ECO:0007669"/>
    <property type="project" value="TreeGrafter"/>
</dbReference>
<dbReference type="GO" id="GO:0008270">
    <property type="term" value="F:zinc ion binding"/>
    <property type="evidence" value="ECO:0007669"/>
    <property type="project" value="UniProtKB-KW"/>
</dbReference>
<dbReference type="EMBL" id="JABEBT010000067">
    <property type="protein sequence ID" value="KAF7633924.1"/>
    <property type="molecule type" value="Genomic_DNA"/>
</dbReference>
<protein>
    <submittedName>
        <fullName evidence="6">TDP43_N domain-containing protein</fullName>
    </submittedName>
</protein>
<evidence type="ECO:0000313" key="6">
    <source>
        <dbReference type="EMBL" id="KAF7633924.1"/>
    </source>
</evidence>
<keyword evidence="1" id="KW-0479">Metal-binding</keyword>